<dbReference type="GeneID" id="66099211"/>
<accession>A0A9P7VXS6</accession>
<dbReference type="Proteomes" id="UP000812287">
    <property type="component" value="Unassembled WGS sequence"/>
</dbReference>
<proteinExistence type="predicted"/>
<dbReference type="RefSeq" id="XP_043042027.1">
    <property type="nucleotide sequence ID" value="XM_043176924.1"/>
</dbReference>
<dbReference type="AlphaFoldDB" id="A0A9P7VXS6"/>
<organism evidence="1 2">
    <name type="scientific">Guyanagaster necrorhizus</name>
    <dbReference type="NCBI Taxonomy" id="856835"/>
    <lineage>
        <taxon>Eukaryota</taxon>
        <taxon>Fungi</taxon>
        <taxon>Dikarya</taxon>
        <taxon>Basidiomycota</taxon>
        <taxon>Agaricomycotina</taxon>
        <taxon>Agaricomycetes</taxon>
        <taxon>Agaricomycetidae</taxon>
        <taxon>Agaricales</taxon>
        <taxon>Marasmiineae</taxon>
        <taxon>Physalacriaceae</taxon>
        <taxon>Guyanagaster</taxon>
    </lineage>
</organism>
<reference evidence="1" key="1">
    <citation type="submission" date="2020-11" db="EMBL/GenBank/DDBJ databases">
        <title>Adaptations for nitrogen fixation in a non-lichenized fungal sporocarp promotes dispersal by wood-feeding termites.</title>
        <authorList>
            <consortium name="DOE Joint Genome Institute"/>
            <person name="Koch R.A."/>
            <person name="Yoon G."/>
            <person name="Arayal U."/>
            <person name="Lail K."/>
            <person name="Amirebrahimi M."/>
            <person name="Labutti K."/>
            <person name="Lipzen A."/>
            <person name="Riley R."/>
            <person name="Barry K."/>
            <person name="Henrissat B."/>
            <person name="Grigoriev I.V."/>
            <person name="Herr J.R."/>
            <person name="Aime M.C."/>
        </authorList>
    </citation>
    <scope>NUCLEOTIDE SEQUENCE</scope>
    <source>
        <strain evidence="1">MCA 3950</strain>
    </source>
</reference>
<sequence length="204" mass="23112">MPGKTVRHGPWLLGCWFSRQADVTTPTQHRCLSRFREMILSYSDVQRPSYPASLISRSIKFRIDEPHESTFRCVDFFKVFLANLRKGRHPRHNIFIIPSRICRLSPAVPTPDNSFSQGRKGPDFMYGQQTDCPTVSIFSLVAGSMDSGSLLFQIDRANLVRSPAFFSPPLKILARFSGKAASRATNPAVGYRTWSLYNAPDFLH</sequence>
<gene>
    <name evidence="1" type="ORF">BT62DRAFT_1003242</name>
</gene>
<name>A0A9P7VXS6_9AGAR</name>
<evidence type="ECO:0000313" key="1">
    <source>
        <dbReference type="EMBL" id="KAG7448527.1"/>
    </source>
</evidence>
<protein>
    <submittedName>
        <fullName evidence="1">Uncharacterized protein</fullName>
    </submittedName>
</protein>
<evidence type="ECO:0000313" key="2">
    <source>
        <dbReference type="Proteomes" id="UP000812287"/>
    </source>
</evidence>
<dbReference type="EMBL" id="MU250529">
    <property type="protein sequence ID" value="KAG7448527.1"/>
    <property type="molecule type" value="Genomic_DNA"/>
</dbReference>
<comment type="caution">
    <text evidence="1">The sequence shown here is derived from an EMBL/GenBank/DDBJ whole genome shotgun (WGS) entry which is preliminary data.</text>
</comment>
<keyword evidence="2" id="KW-1185">Reference proteome</keyword>